<evidence type="ECO:0000313" key="3">
    <source>
        <dbReference type="Proteomes" id="UP000377595"/>
    </source>
</evidence>
<dbReference type="OrthoDB" id="3206999at2"/>
<protein>
    <submittedName>
        <fullName evidence="2">CHAT domain-containing protein</fullName>
    </submittedName>
</protein>
<dbReference type="Gene3D" id="1.25.40.10">
    <property type="entry name" value="Tetratricopeptide repeat domain"/>
    <property type="match status" value="2"/>
</dbReference>
<dbReference type="Pfam" id="PF12770">
    <property type="entry name" value="CHAT"/>
    <property type="match status" value="1"/>
</dbReference>
<sequence>MDHEISEDMMRGKRARAAVDERLDRFNFSGGLPREVQKRLRGIGDDPSGWASIAHDLLSTGAAKLSQSGVHAIAALMDFALKETSPWHPLREQYVRYYGAALAILAEEYGDLATIDEANEALLAQVERGAVDDSFRLLVYHGLERMAQLRQELDPGIPTTEDLIQTRIRLISLMSFHDPETAGIMARLGMSYLDRRDGTAADLDRVTEAVQWTQQALECADNGHPELGRILHYAGIALRSQYEVAADTVALMEAVRLVRRAVQWYATKLPDDLWPQADLADLLRLEYEVRGDHAIVDEAIGHFHSCLAKLPNGGVKAGLLLGSLSHALYARYQTTGDGQDLEQAIYTMHRASALVPDEHPGKVILLVNLSGFLYLLHERTGNEELHEEAVRIGRAVTATDNTTRVGLLALNTLGSNLLQRFFRTRDRRVLVEAIDVLARCVAATPERSPDRAGRLNNLGQAEYLYFLQTGEMKALDRSISLGREAHAELPFHHRHRHGILSELGSRLQRRYLEINDVSAIEEAAELFQEVIATSPESDPDRPGFFAKAATVLTNLYKQVGRPQILEEAISVARNGLRGLPDEHAMRTSLLTTLGHALAVKYFDANDQACEREARSLFLAASRLDSPPGNQIASARMAANLAMANGDWDDATNALGHAISLLPQLASRRLNRSDQERLLVDVSGLAQDACASALRVGDRERALTLLEQARGILISQMLEARSELTILRDHYPDAADQLENLRDRLTDLSNEQVLLSSHQTDAHHELARQWDRLIATIRNLPGFSRFLLPPSVDELLTSAKQGPVVVLAISERGSSALLLTADKLDVLELSDVTPVLVERQVRQFVAAVESGTAAEASADSSPEALDSNEQVLRTLEWLWDMIAHPVLDRLCLSRTPTDGAPLPRLWWCPTGLLSLLPLHAAGYHRDTGSDARTVISRVISSYSTTVRGLLHARRPQGANGSDQGERLGSDVCALVVPMSRTSGADDLPGSDCEADILRTRLPAQVTVLQAPDAHRDRVLMELPEHRWAHFACHAVSNPDHPSASHLLLNDHMLHPLTVSDIAALHLEQAEFAYLSACSTAQAGGRLTDEAFHLASAFQLAGYRNVIATLWPIRDRPAVHFMKGIYSIIAVRGTASTAQALHTTTCRLRDRWPNNPEVWAAYIHIGP</sequence>
<name>A0A5M3XUV6_9ACTN</name>
<evidence type="ECO:0000313" key="2">
    <source>
        <dbReference type="EMBL" id="GES24666.1"/>
    </source>
</evidence>
<dbReference type="InterPro" id="IPR024983">
    <property type="entry name" value="CHAT_dom"/>
</dbReference>
<dbReference type="InterPro" id="IPR011990">
    <property type="entry name" value="TPR-like_helical_dom_sf"/>
</dbReference>
<reference evidence="2 3" key="1">
    <citation type="submission" date="2019-10" db="EMBL/GenBank/DDBJ databases">
        <title>Whole genome shotgun sequence of Acrocarpospora pleiomorpha NBRC 16267.</title>
        <authorList>
            <person name="Ichikawa N."/>
            <person name="Kimura A."/>
            <person name="Kitahashi Y."/>
            <person name="Komaki H."/>
            <person name="Oguchi A."/>
        </authorList>
    </citation>
    <scope>NUCLEOTIDE SEQUENCE [LARGE SCALE GENOMIC DNA]</scope>
    <source>
        <strain evidence="2 3">NBRC 16267</strain>
    </source>
</reference>
<dbReference type="AlphaFoldDB" id="A0A5M3XUV6"/>
<dbReference type="EMBL" id="BLAF01000055">
    <property type="protein sequence ID" value="GES24666.1"/>
    <property type="molecule type" value="Genomic_DNA"/>
</dbReference>
<comment type="caution">
    <text evidence="2">The sequence shown here is derived from an EMBL/GenBank/DDBJ whole genome shotgun (WGS) entry which is preliminary data.</text>
</comment>
<organism evidence="2 3">
    <name type="scientific">Acrocarpospora pleiomorpha</name>
    <dbReference type="NCBI Taxonomy" id="90975"/>
    <lineage>
        <taxon>Bacteria</taxon>
        <taxon>Bacillati</taxon>
        <taxon>Actinomycetota</taxon>
        <taxon>Actinomycetes</taxon>
        <taxon>Streptosporangiales</taxon>
        <taxon>Streptosporangiaceae</taxon>
        <taxon>Acrocarpospora</taxon>
    </lineage>
</organism>
<dbReference type="Proteomes" id="UP000377595">
    <property type="component" value="Unassembled WGS sequence"/>
</dbReference>
<proteinExistence type="predicted"/>
<accession>A0A5M3XUV6</accession>
<gene>
    <name evidence="2" type="ORF">Aple_075650</name>
</gene>
<feature type="domain" description="CHAT" evidence="1">
    <location>
        <begin position="872"/>
        <end position="1164"/>
    </location>
</feature>
<dbReference type="RefSeq" id="WP_155349492.1">
    <property type="nucleotide sequence ID" value="NZ_BAAAHM010000045.1"/>
</dbReference>
<evidence type="ECO:0000259" key="1">
    <source>
        <dbReference type="Pfam" id="PF12770"/>
    </source>
</evidence>
<keyword evidence="3" id="KW-1185">Reference proteome</keyword>